<feature type="domain" description="START" evidence="5">
    <location>
        <begin position="560"/>
        <end position="761"/>
    </location>
</feature>
<dbReference type="SUPFAM" id="SSF50729">
    <property type="entry name" value="PH domain-like"/>
    <property type="match status" value="1"/>
</dbReference>
<feature type="domain" description="PH" evidence="4">
    <location>
        <begin position="29"/>
        <end position="123"/>
    </location>
</feature>
<dbReference type="InterPro" id="IPR002913">
    <property type="entry name" value="START_lipid-bd_dom"/>
</dbReference>
<dbReference type="Gene3D" id="3.30.530.20">
    <property type="match status" value="1"/>
</dbReference>
<name>A0A815A8R1_9BILA</name>
<evidence type="ECO:0000256" key="2">
    <source>
        <dbReference type="ARBA" id="ARBA00022824"/>
    </source>
</evidence>
<dbReference type="AlphaFoldDB" id="A0A815A8R1"/>
<dbReference type="Proteomes" id="UP000663845">
    <property type="component" value="Unassembled WGS sequence"/>
</dbReference>
<dbReference type="SMART" id="SM00234">
    <property type="entry name" value="START"/>
    <property type="match status" value="1"/>
</dbReference>
<dbReference type="GO" id="GO:0035621">
    <property type="term" value="P:ER to Golgi ceramide transport"/>
    <property type="evidence" value="ECO:0007669"/>
    <property type="project" value="TreeGrafter"/>
</dbReference>
<feature type="region of interest" description="Disordered" evidence="3">
    <location>
        <begin position="1"/>
        <end position="26"/>
    </location>
</feature>
<dbReference type="PANTHER" id="PTHR19308:SF53">
    <property type="entry name" value="CERAMIDE TRANSFER PROTEIN"/>
    <property type="match status" value="1"/>
</dbReference>
<dbReference type="EMBL" id="CAJNOG010000461">
    <property type="protein sequence ID" value="CAF1253350.1"/>
    <property type="molecule type" value="Genomic_DNA"/>
</dbReference>
<evidence type="ECO:0000259" key="4">
    <source>
        <dbReference type="PROSITE" id="PS50003"/>
    </source>
</evidence>
<evidence type="ECO:0000259" key="5">
    <source>
        <dbReference type="PROSITE" id="PS50848"/>
    </source>
</evidence>
<dbReference type="SUPFAM" id="SSF55961">
    <property type="entry name" value="Bet v1-like"/>
    <property type="match status" value="1"/>
</dbReference>
<feature type="region of interest" description="Disordered" evidence="3">
    <location>
        <begin position="485"/>
        <end position="511"/>
    </location>
</feature>
<dbReference type="InterPro" id="IPR001849">
    <property type="entry name" value="PH_domain"/>
</dbReference>
<protein>
    <recommendedName>
        <fullName evidence="9">Ceramide transfer protein</fullName>
    </recommendedName>
</protein>
<dbReference type="InterPro" id="IPR011993">
    <property type="entry name" value="PH-like_dom_sf"/>
</dbReference>
<reference evidence="6" key="1">
    <citation type="submission" date="2021-02" db="EMBL/GenBank/DDBJ databases">
        <authorList>
            <person name="Nowell W R."/>
        </authorList>
    </citation>
    <scope>NUCLEOTIDE SEQUENCE</scope>
</reference>
<gene>
    <name evidence="6" type="ORF">JYZ213_LOCUS29741</name>
    <name evidence="7" type="ORF">OXD698_LOCUS5973</name>
</gene>
<dbReference type="GO" id="GO:0005783">
    <property type="term" value="C:endoplasmic reticulum"/>
    <property type="evidence" value="ECO:0007669"/>
    <property type="project" value="UniProtKB-SubCell"/>
</dbReference>
<dbReference type="Pfam" id="PF00169">
    <property type="entry name" value="PH"/>
    <property type="match status" value="1"/>
</dbReference>
<evidence type="ECO:0000256" key="3">
    <source>
        <dbReference type="SAM" id="MobiDB-lite"/>
    </source>
</evidence>
<accession>A0A815A8R1</accession>
<evidence type="ECO:0000313" key="7">
    <source>
        <dbReference type="EMBL" id="CAF3592235.1"/>
    </source>
</evidence>
<keyword evidence="2" id="KW-0256">Endoplasmic reticulum</keyword>
<proteinExistence type="predicted"/>
<dbReference type="InterPro" id="IPR051213">
    <property type="entry name" value="START_lipid_transfer"/>
</dbReference>
<evidence type="ECO:0008006" key="9">
    <source>
        <dbReference type="Google" id="ProtNLM"/>
    </source>
</evidence>
<dbReference type="PROSITE" id="PS50848">
    <property type="entry name" value="START"/>
    <property type="match status" value="1"/>
</dbReference>
<sequence length="767" mass="87735">MATTVDYPTTSDDEESVEDEKTTGGTFRNGEFQGRLFKWTNYLHGWQERYLILKHGFLNYYKNEFDSTLGCRGALSVRQVIIQPHEFDDCRFDIRVSDSVWYLRANSVEDRERWTHALEEQKQLCKSEVGYGNETGLRRHPSIGSLASTASASVASTGSFKRDRNLKEKLHELETFRELLGQQVATLQTYFDACANSVAKGFEPYQREYENINDLDFEDSIDKQSTTSTSTNESVKSPLTKPRIDRLAFNDHAAMSIDFKGEALTFKATTDGVIHNLAICIELMQKREDIWRKKYEKELEGRKKFQDLYTKGIKQKIPALGSPDAEEGPHSTLNEEEFYDAIDQSLDRIDRETDDQQRSKKKLIPMTSIKKTFHIPPSYTFTAGCSNPATVRSIAPFVSSCSSSLNYVGGLRPYYEQRKFLSKANTSGLSSSITSLSNVDIHTTDDDKYVTPPSSTDSSDQSSSINPFELLAKEQNLRPLIQAKLSSKSSHDHRSGINKSKNTKISDSSKNTLSTITNGTVLSTPNDENTAVKGQHRLANEIEHIVQEHLKYVHEDVNHGWDLIHQDGEMKVYRREVEENGIVIDPMKMFHTIKGVTGHEMCRYFYEYQYRMEWETTLDSTKIIEVLDPDTVIFHQMHKRVWPSAQRDNCFWSHIRCIAKSEEDQPIWLVVNHTIPHPLAPIKPPQVRLVANVALICETVINEPPLNPKDIKRENIQCRLTYVAFVNPGGWVPGAALRSVAKREYPRFLKHFSNYVIEQTRDKPILF</sequence>
<organism evidence="6 8">
    <name type="scientific">Adineta steineri</name>
    <dbReference type="NCBI Taxonomy" id="433720"/>
    <lineage>
        <taxon>Eukaryota</taxon>
        <taxon>Metazoa</taxon>
        <taxon>Spiralia</taxon>
        <taxon>Gnathifera</taxon>
        <taxon>Rotifera</taxon>
        <taxon>Eurotatoria</taxon>
        <taxon>Bdelloidea</taxon>
        <taxon>Adinetida</taxon>
        <taxon>Adinetidae</taxon>
        <taxon>Adineta</taxon>
    </lineage>
</organism>
<dbReference type="PROSITE" id="PS50003">
    <property type="entry name" value="PH_DOMAIN"/>
    <property type="match status" value="1"/>
</dbReference>
<dbReference type="GO" id="GO:0008289">
    <property type="term" value="F:lipid binding"/>
    <property type="evidence" value="ECO:0007669"/>
    <property type="project" value="InterPro"/>
</dbReference>
<feature type="compositionally biased region" description="Polar residues" evidence="3">
    <location>
        <begin position="497"/>
        <end position="511"/>
    </location>
</feature>
<dbReference type="SMART" id="SM00233">
    <property type="entry name" value="PH"/>
    <property type="match status" value="1"/>
</dbReference>
<evidence type="ECO:0000256" key="1">
    <source>
        <dbReference type="ARBA" id="ARBA00004240"/>
    </source>
</evidence>
<dbReference type="Proteomes" id="UP000663844">
    <property type="component" value="Unassembled WGS sequence"/>
</dbReference>
<comment type="subcellular location">
    <subcellularLocation>
        <location evidence="1">Endoplasmic reticulum</location>
    </subcellularLocation>
</comment>
<dbReference type="CDD" id="cd13283">
    <property type="entry name" value="PH_GPBP"/>
    <property type="match status" value="1"/>
</dbReference>
<dbReference type="Pfam" id="PF01852">
    <property type="entry name" value="START"/>
    <property type="match status" value="1"/>
</dbReference>
<dbReference type="Gene3D" id="2.30.29.30">
    <property type="entry name" value="Pleckstrin-homology domain (PH domain)/Phosphotyrosine-binding domain (PTB)"/>
    <property type="match status" value="1"/>
</dbReference>
<comment type="caution">
    <text evidence="6">The sequence shown here is derived from an EMBL/GenBank/DDBJ whole genome shotgun (WGS) entry which is preliminary data.</text>
</comment>
<dbReference type="EMBL" id="CAJOAZ010000251">
    <property type="protein sequence ID" value="CAF3592235.1"/>
    <property type="molecule type" value="Genomic_DNA"/>
</dbReference>
<feature type="compositionally biased region" description="Low complexity" evidence="3">
    <location>
        <begin position="451"/>
        <end position="464"/>
    </location>
</feature>
<dbReference type="PANTHER" id="PTHR19308">
    <property type="entry name" value="PHOSPHATIDYLCHOLINE TRANSFER PROTEIN"/>
    <property type="match status" value="1"/>
</dbReference>
<dbReference type="InterPro" id="IPR023393">
    <property type="entry name" value="START-like_dom_sf"/>
</dbReference>
<evidence type="ECO:0000313" key="8">
    <source>
        <dbReference type="Proteomes" id="UP000663845"/>
    </source>
</evidence>
<feature type="region of interest" description="Disordered" evidence="3">
    <location>
        <begin position="444"/>
        <end position="464"/>
    </location>
</feature>
<evidence type="ECO:0000313" key="6">
    <source>
        <dbReference type="EMBL" id="CAF1253350.1"/>
    </source>
</evidence>